<accession>A0AC35TJD1</accession>
<dbReference type="Proteomes" id="UP000095286">
    <property type="component" value="Unplaced"/>
</dbReference>
<evidence type="ECO:0000313" key="2">
    <source>
        <dbReference type="WBParaSite" id="RSKR_0000119950.1"/>
    </source>
</evidence>
<evidence type="ECO:0000313" key="1">
    <source>
        <dbReference type="Proteomes" id="UP000095286"/>
    </source>
</evidence>
<dbReference type="WBParaSite" id="RSKR_0000119950.1">
    <property type="protein sequence ID" value="RSKR_0000119950.1"/>
    <property type="gene ID" value="RSKR_0000119950"/>
</dbReference>
<organism evidence="1 2">
    <name type="scientific">Rhabditophanes sp. KR3021</name>
    <dbReference type="NCBI Taxonomy" id="114890"/>
    <lineage>
        <taxon>Eukaryota</taxon>
        <taxon>Metazoa</taxon>
        <taxon>Ecdysozoa</taxon>
        <taxon>Nematoda</taxon>
        <taxon>Chromadorea</taxon>
        <taxon>Rhabditida</taxon>
        <taxon>Tylenchina</taxon>
        <taxon>Panagrolaimomorpha</taxon>
        <taxon>Strongyloidoidea</taxon>
        <taxon>Alloionematidae</taxon>
        <taxon>Rhabditophanes</taxon>
    </lineage>
</organism>
<sequence>MNLKNCIFCKTIPATDKMSKFECGHNYCLDCYNKLEDTKMSTQCLICTKSNDSKTDPNLLIAIDADEHVNDSSSGKAKEITNKSNVCDKTISAVIESDIILDDDEEIMIMHPKLDDSTGITNNKIIHNCQLQTNSGQQEVDDLSIEFDKINDLQKQLYELGVTLGNLSNEIKILNIANNSHKTIIANLSNQIETLNNTNNDNNKIIASSDDLLKTNDIILKLNGSVIKGNNNLHDDFRDFQRHIRSKNMFLYICMAVVISVFAVLYFATIKTHDGIYREMIDKISEVDSMHTRSNLLIQDVINNEASGADTFMKRVTEFKMVESKMSSLMKKIADLENVDLRINTLVKNIIHEKSKFETRFNTFFYICTPVLICVATFVFSSVFAWCCCSRSSVTKREVY</sequence>
<reference evidence="2" key="1">
    <citation type="submission" date="2016-11" db="UniProtKB">
        <authorList>
            <consortium name="WormBaseParasite"/>
        </authorList>
    </citation>
    <scope>IDENTIFICATION</scope>
    <source>
        <strain evidence="2">KR3021</strain>
    </source>
</reference>
<protein>
    <submittedName>
        <fullName evidence="2">RING-type domain-containing protein</fullName>
    </submittedName>
</protein>
<proteinExistence type="predicted"/>
<name>A0AC35TJD1_9BILA</name>